<evidence type="ECO:0000313" key="2">
    <source>
        <dbReference type="EMBL" id="NEX59653.1"/>
    </source>
</evidence>
<name>A0A6B3SGC2_9BURK</name>
<proteinExistence type="predicted"/>
<evidence type="ECO:0000313" key="3">
    <source>
        <dbReference type="Proteomes" id="UP000482155"/>
    </source>
</evidence>
<organism evidence="2 3">
    <name type="scientific">Noviherbaspirillum galbum</name>
    <dbReference type="NCBI Taxonomy" id="2709383"/>
    <lineage>
        <taxon>Bacteria</taxon>
        <taxon>Pseudomonadati</taxon>
        <taxon>Pseudomonadota</taxon>
        <taxon>Betaproteobacteria</taxon>
        <taxon>Burkholderiales</taxon>
        <taxon>Oxalobacteraceae</taxon>
        <taxon>Noviherbaspirillum</taxon>
    </lineage>
</organism>
<dbReference type="Proteomes" id="UP000482155">
    <property type="component" value="Unassembled WGS sequence"/>
</dbReference>
<dbReference type="RefSeq" id="WP_163960008.1">
    <property type="nucleotide sequence ID" value="NZ_JAAIVB010000007.1"/>
</dbReference>
<dbReference type="AlphaFoldDB" id="A0A6B3SGC2"/>
<sequence length="93" mass="10820">MPTMMEAMLCVPDFCDTDDRSRRMPAFVPVLVYGKRLDQLERIQGGIVWIDANESLEQDRDFHVNRKNETLRARRQSAHDCGWSARPGRRRSG</sequence>
<dbReference type="EMBL" id="JAAIVB010000007">
    <property type="protein sequence ID" value="NEX59653.1"/>
    <property type="molecule type" value="Genomic_DNA"/>
</dbReference>
<accession>A0A6B3SGC2</accession>
<gene>
    <name evidence="2" type="ORF">G3574_01050</name>
</gene>
<reference evidence="2 3" key="1">
    <citation type="submission" date="2020-02" db="EMBL/GenBank/DDBJ databases">
        <authorList>
            <person name="Kim M.K."/>
        </authorList>
    </citation>
    <scope>NUCLEOTIDE SEQUENCE [LARGE SCALE GENOMIC DNA]</scope>
    <source>
        <strain evidence="2 3">17J57-3</strain>
    </source>
</reference>
<protein>
    <submittedName>
        <fullName evidence="2">Uncharacterized protein</fullName>
    </submittedName>
</protein>
<keyword evidence="3" id="KW-1185">Reference proteome</keyword>
<feature type="region of interest" description="Disordered" evidence="1">
    <location>
        <begin position="72"/>
        <end position="93"/>
    </location>
</feature>
<evidence type="ECO:0000256" key="1">
    <source>
        <dbReference type="SAM" id="MobiDB-lite"/>
    </source>
</evidence>
<comment type="caution">
    <text evidence="2">The sequence shown here is derived from an EMBL/GenBank/DDBJ whole genome shotgun (WGS) entry which is preliminary data.</text>
</comment>